<feature type="region of interest" description="Disordered" evidence="1">
    <location>
        <begin position="605"/>
        <end position="672"/>
    </location>
</feature>
<proteinExistence type="predicted"/>
<dbReference type="PANTHER" id="PTHR21228:SF40">
    <property type="entry name" value="LD45607P"/>
    <property type="match status" value="1"/>
</dbReference>
<evidence type="ECO:0000259" key="2">
    <source>
        <dbReference type="PROSITE" id="PS50800"/>
    </source>
</evidence>
<name>A0A4D9CY67_9STRA</name>
<comment type="caution">
    <text evidence="3">The sequence shown here is derived from an EMBL/GenBank/DDBJ whole genome shotgun (WGS) entry which is preliminary data.</text>
</comment>
<feature type="region of interest" description="Disordered" evidence="1">
    <location>
        <begin position="64"/>
        <end position="198"/>
    </location>
</feature>
<feature type="domain" description="SAP" evidence="2">
    <location>
        <begin position="1047"/>
        <end position="1081"/>
    </location>
</feature>
<dbReference type="Pfam" id="PF02037">
    <property type="entry name" value="SAP"/>
    <property type="match status" value="1"/>
</dbReference>
<dbReference type="PROSITE" id="PS50800">
    <property type="entry name" value="SAP"/>
    <property type="match status" value="1"/>
</dbReference>
<gene>
    <name evidence="3" type="ORF">NSK_006163</name>
</gene>
<feature type="compositionally biased region" description="Basic and acidic residues" evidence="1">
    <location>
        <begin position="79"/>
        <end position="105"/>
    </location>
</feature>
<dbReference type="EMBL" id="SDOX01000099">
    <property type="protein sequence ID" value="TFJ82533.1"/>
    <property type="molecule type" value="Genomic_DNA"/>
</dbReference>
<feature type="compositionally biased region" description="Basic and acidic residues" evidence="1">
    <location>
        <begin position="657"/>
        <end position="670"/>
    </location>
</feature>
<dbReference type="Gene3D" id="1.10.720.30">
    <property type="entry name" value="SAP domain"/>
    <property type="match status" value="1"/>
</dbReference>
<dbReference type="InterPro" id="IPR050870">
    <property type="entry name" value="FAST_kinase"/>
</dbReference>
<accession>A0A4D9CY67</accession>
<dbReference type="PANTHER" id="PTHR21228">
    <property type="entry name" value="FAST LEU-RICH DOMAIN-CONTAINING"/>
    <property type="match status" value="1"/>
</dbReference>
<dbReference type="SMART" id="SM00513">
    <property type="entry name" value="SAP"/>
    <property type="match status" value="1"/>
</dbReference>
<reference evidence="3 4" key="1">
    <citation type="submission" date="2019-01" db="EMBL/GenBank/DDBJ databases">
        <title>Nuclear Genome Assembly of the Microalgal Biofuel strain Nannochloropsis salina CCMP1776.</title>
        <authorList>
            <person name="Hovde B."/>
        </authorList>
    </citation>
    <scope>NUCLEOTIDE SEQUENCE [LARGE SCALE GENOMIC DNA]</scope>
    <source>
        <strain evidence="3 4">CCMP1776</strain>
    </source>
</reference>
<dbReference type="GO" id="GO:0005759">
    <property type="term" value="C:mitochondrial matrix"/>
    <property type="evidence" value="ECO:0007669"/>
    <property type="project" value="TreeGrafter"/>
</dbReference>
<dbReference type="OrthoDB" id="2122982at2759"/>
<protein>
    <recommendedName>
        <fullName evidence="2">SAP domain-containing protein</fullName>
    </recommendedName>
</protein>
<dbReference type="InterPro" id="IPR036361">
    <property type="entry name" value="SAP_dom_sf"/>
</dbReference>
<dbReference type="GO" id="GO:0003723">
    <property type="term" value="F:RNA binding"/>
    <property type="evidence" value="ECO:0007669"/>
    <property type="project" value="TreeGrafter"/>
</dbReference>
<keyword evidence="4" id="KW-1185">Reference proteome</keyword>
<dbReference type="GO" id="GO:0044528">
    <property type="term" value="P:regulation of mitochondrial mRNA stability"/>
    <property type="evidence" value="ECO:0007669"/>
    <property type="project" value="TreeGrafter"/>
</dbReference>
<evidence type="ECO:0000313" key="4">
    <source>
        <dbReference type="Proteomes" id="UP000355283"/>
    </source>
</evidence>
<feature type="compositionally biased region" description="Basic and acidic residues" evidence="1">
    <location>
        <begin position="386"/>
        <end position="398"/>
    </location>
</feature>
<dbReference type="GO" id="GO:0035770">
    <property type="term" value="C:ribonucleoprotein granule"/>
    <property type="evidence" value="ECO:0007669"/>
    <property type="project" value="TreeGrafter"/>
</dbReference>
<evidence type="ECO:0000256" key="1">
    <source>
        <dbReference type="SAM" id="MobiDB-lite"/>
    </source>
</evidence>
<dbReference type="Proteomes" id="UP000355283">
    <property type="component" value="Unassembled WGS sequence"/>
</dbReference>
<feature type="compositionally biased region" description="Low complexity" evidence="1">
    <location>
        <begin position="69"/>
        <end position="78"/>
    </location>
</feature>
<dbReference type="GO" id="GO:1901259">
    <property type="term" value="P:chloroplast rRNA processing"/>
    <property type="evidence" value="ECO:0007669"/>
    <property type="project" value="TreeGrafter"/>
</dbReference>
<feature type="region of interest" description="Disordered" evidence="1">
    <location>
        <begin position="386"/>
        <end position="417"/>
    </location>
</feature>
<dbReference type="GO" id="GO:0000963">
    <property type="term" value="P:mitochondrial RNA processing"/>
    <property type="evidence" value="ECO:0007669"/>
    <property type="project" value="TreeGrafter"/>
</dbReference>
<dbReference type="SUPFAM" id="SSF68906">
    <property type="entry name" value="SAP domain"/>
    <property type="match status" value="1"/>
</dbReference>
<dbReference type="GO" id="GO:0009507">
    <property type="term" value="C:chloroplast"/>
    <property type="evidence" value="ECO:0007669"/>
    <property type="project" value="GOC"/>
</dbReference>
<feature type="compositionally biased region" description="Low complexity" evidence="1">
    <location>
        <begin position="145"/>
        <end position="156"/>
    </location>
</feature>
<evidence type="ECO:0000313" key="3">
    <source>
        <dbReference type="EMBL" id="TFJ82533.1"/>
    </source>
</evidence>
<organism evidence="3 4">
    <name type="scientific">Nannochloropsis salina CCMP1776</name>
    <dbReference type="NCBI Taxonomy" id="1027361"/>
    <lineage>
        <taxon>Eukaryota</taxon>
        <taxon>Sar</taxon>
        <taxon>Stramenopiles</taxon>
        <taxon>Ochrophyta</taxon>
        <taxon>Eustigmatophyceae</taxon>
        <taxon>Eustigmatales</taxon>
        <taxon>Monodopsidaceae</taxon>
        <taxon>Microchloropsis</taxon>
        <taxon>Microchloropsis salina</taxon>
    </lineage>
</organism>
<sequence length="1089" mass="117432">MLDRSKSPLYPQRCLTWCVGFAAAAVLGAQAFVPPSPSTPSQLPLGNSCQKFNSPLLAYRDAFSHGDQRSSGGNTRSSGRSEHGDRHYERESISKELGESGESTRRSSSANLPFLSKNPEDLGSTALRESPSLFKLRKHGGGPESSFPSSRSFSSSTAPLPPLESLAGGVPGGYSTASSRDPPRPSPPSNGRRDSCSLSPASLAAAIHQIVRELTTPPKGPGAASPEAAAKRLKQKKLMEKELGALLAVAERNAGYLSPEAVTTIINALSKLPPRGLRSVVPLSASFRPLREKQEKEESGGRKKNHVAEVFAVAKGEAWPSPTVSLLPALLARALEVVHDMSPRCVATTVNSLARFRSSVAPFSLPIPPYLLTGLSTQAQRFLVKEEERGEAGKEGGKGRTRTGSGRGGGFDSGERFTPQGLSNIINGFARLGYHPGRRFLELFCEEQLSMMEELGPQNLANTINALGKLGFHPGTRFLERIAARAEDTLPEFNTQGLSNIINGFARLSPPFHPGPAFLDALRDASFPCLHVFESRGLAALAHGFSTLGHHPGNEYLDAVGEAMGRHLERASEGREGMTGWTLSTLYNGLARLDWRPGTNTLREMGQESKWSPSLPPTEAADTPHPMGGDAADAITDLSGLDWRAPSSTSPSSSGGDRGREGGKGRREPTGQRLWTSTAAWLVAQGQGETRWGDVLEPQQLTQLLWSLAIMGPPVEAEGLFRRLLGSAIARLGSPSTSPSAASLAGKGRAVDCEDGDCNVVPVHALRQLRQVARFVEVVLGWEGVEMAVGGSPEADKLDEMKQPTASSLLHMEVLRLLCRDLAAYDARTEVDDGVYVQDIVLMPKAAGVSGAKPSLPPPLPVIVEVDGPPHFFNNVPRRSRGDHKLKARILEAQTGKKNGGVVSVTWWEWVCRTRRQRTRMMVRKLVEVGVTDPSLYLRGVAALSLEEEAEEEKEEFVEALSFEGEDDEGEWMSYSDDEDDEDSEAADGGLIQAKARSLLQQKQERPQSMIIWGREDGGHLYNAPSSARLSPEGLGARIESEEESLLWSLTVPELKAKLREKRLPVSGVKAALVSRLMNVLEAVEEGGT</sequence>
<dbReference type="InterPro" id="IPR003034">
    <property type="entry name" value="SAP_dom"/>
</dbReference>
<feature type="region of interest" description="Disordered" evidence="1">
    <location>
        <begin position="965"/>
        <end position="985"/>
    </location>
</feature>
<dbReference type="AlphaFoldDB" id="A0A4D9CY67"/>